<dbReference type="PRINTS" id="PR00081">
    <property type="entry name" value="GDHRDH"/>
</dbReference>
<dbReference type="PRINTS" id="PR00080">
    <property type="entry name" value="SDRFAMILY"/>
</dbReference>
<proteinExistence type="inferred from homology"/>
<evidence type="ECO:0000256" key="2">
    <source>
        <dbReference type="ARBA" id="ARBA00023002"/>
    </source>
</evidence>
<dbReference type="Gene3D" id="3.40.50.720">
    <property type="entry name" value="NAD(P)-binding Rossmann-like Domain"/>
    <property type="match status" value="1"/>
</dbReference>
<dbReference type="OrthoDB" id="9780084at2"/>
<dbReference type="InterPro" id="IPR002347">
    <property type="entry name" value="SDR_fam"/>
</dbReference>
<evidence type="ECO:0000256" key="1">
    <source>
        <dbReference type="ARBA" id="ARBA00006484"/>
    </source>
</evidence>
<dbReference type="InterPro" id="IPR036291">
    <property type="entry name" value="NAD(P)-bd_dom_sf"/>
</dbReference>
<comment type="similarity">
    <text evidence="1">Belongs to the short-chain dehydrogenases/reductases (SDR) family.</text>
</comment>
<dbReference type="SUPFAM" id="SSF51735">
    <property type="entry name" value="NAD(P)-binding Rossmann-fold domains"/>
    <property type="match status" value="1"/>
</dbReference>
<comment type="caution">
    <text evidence="3">The sequence shown here is derived from an EMBL/GenBank/DDBJ whole genome shotgun (WGS) entry which is preliminary data.</text>
</comment>
<name>A0A2P7S5L1_9HYPH</name>
<dbReference type="PANTHER" id="PTHR42760">
    <property type="entry name" value="SHORT-CHAIN DEHYDROGENASES/REDUCTASES FAMILY MEMBER"/>
    <property type="match status" value="1"/>
</dbReference>
<keyword evidence="2" id="KW-0560">Oxidoreductase</keyword>
<dbReference type="FunFam" id="3.40.50.720:FF:000084">
    <property type="entry name" value="Short-chain dehydrogenase reductase"/>
    <property type="match status" value="1"/>
</dbReference>
<protein>
    <recommendedName>
        <fullName evidence="5">3-oxoacyl-ACP reductase</fullName>
    </recommendedName>
</protein>
<dbReference type="GO" id="GO:0016616">
    <property type="term" value="F:oxidoreductase activity, acting on the CH-OH group of donors, NAD or NADP as acceptor"/>
    <property type="evidence" value="ECO:0007669"/>
    <property type="project" value="TreeGrafter"/>
</dbReference>
<dbReference type="EMBL" id="PXYK01000016">
    <property type="protein sequence ID" value="PSJ57747.1"/>
    <property type="molecule type" value="Genomic_DNA"/>
</dbReference>
<dbReference type="Pfam" id="PF13561">
    <property type="entry name" value="adh_short_C2"/>
    <property type="match status" value="1"/>
</dbReference>
<dbReference type="NCBIfam" id="NF005559">
    <property type="entry name" value="PRK07231.1"/>
    <property type="match status" value="1"/>
</dbReference>
<evidence type="ECO:0008006" key="5">
    <source>
        <dbReference type="Google" id="ProtNLM"/>
    </source>
</evidence>
<dbReference type="PANTHER" id="PTHR42760:SF133">
    <property type="entry name" value="3-OXOACYL-[ACYL-CARRIER-PROTEIN] REDUCTASE"/>
    <property type="match status" value="1"/>
</dbReference>
<keyword evidence="4" id="KW-1185">Reference proteome</keyword>
<gene>
    <name evidence="3" type="ORF">C7I84_17145</name>
</gene>
<accession>A0A2P7S5L1</accession>
<dbReference type="AlphaFoldDB" id="A0A2P7S5L1"/>
<reference evidence="3 4" key="1">
    <citation type="submission" date="2018-03" db="EMBL/GenBank/DDBJ databases">
        <title>The draft genome of Mesorhizobium sp. 6GN-30.</title>
        <authorList>
            <person name="Liu L."/>
            <person name="Li L."/>
            <person name="Wang T."/>
            <person name="Zhang X."/>
            <person name="Liang L."/>
        </authorList>
    </citation>
    <scope>NUCLEOTIDE SEQUENCE [LARGE SCALE GENOMIC DNA]</scope>
    <source>
        <strain evidence="3 4">6GN30</strain>
    </source>
</reference>
<dbReference type="Proteomes" id="UP000241229">
    <property type="component" value="Unassembled WGS sequence"/>
</dbReference>
<sequence length="269" mass="27620">MPEPLKGKVAIVTGAARGLGHAYALRLARLGADVVIADLNLQGAARIGEELTAASVMAEVEALGRHSLGVEGDLRQPEQAERLVAATLEAFGRLDVLVNNAGVAVARGSGTLATETTPDGFDYLIGVNLKATQLCCAAAAPAMKAQRSGIIVNISSQTGISLLEGGNLAVYGAAKAGVAYLTRALAAELGPYGIRVNAIAPGIVETERLKRLDPAMGIGTPEQLEAIALRRFGQTEDLANVLEFLATDLSGYVTGQVISVCGGAVLHPS</sequence>
<organism evidence="3 4">
    <name type="scientific">Kumtagia ephedrae</name>
    <dbReference type="NCBI Taxonomy" id="2116701"/>
    <lineage>
        <taxon>Bacteria</taxon>
        <taxon>Pseudomonadati</taxon>
        <taxon>Pseudomonadota</taxon>
        <taxon>Alphaproteobacteria</taxon>
        <taxon>Hyphomicrobiales</taxon>
        <taxon>Phyllobacteriaceae</taxon>
        <taxon>Kumtagia</taxon>
    </lineage>
</organism>
<evidence type="ECO:0000313" key="3">
    <source>
        <dbReference type="EMBL" id="PSJ57747.1"/>
    </source>
</evidence>
<evidence type="ECO:0000313" key="4">
    <source>
        <dbReference type="Proteomes" id="UP000241229"/>
    </source>
</evidence>
<dbReference type="RefSeq" id="WP_106773426.1">
    <property type="nucleotide sequence ID" value="NZ_PXYK01000016.1"/>
</dbReference>